<dbReference type="SMART" id="SM00052">
    <property type="entry name" value="EAL"/>
    <property type="match status" value="1"/>
</dbReference>
<dbReference type="EMBL" id="QXIR01000009">
    <property type="protein sequence ID" value="RIW35109.1"/>
    <property type="molecule type" value="Genomic_DNA"/>
</dbReference>
<dbReference type="PANTHER" id="PTHR33525">
    <property type="match status" value="1"/>
</dbReference>
<sequence length="425" mass="48569">MEVFVARQPIFDDNEETMAYELLYRNNQENAFPNINGDRATADVIINSFLNIGIDQLSGGKPCFINFTETLLKLKVPTYFHPREIVVEILETVKPSPAIITICRELRQLGYKVALDDFVFDKEDPNCRELMKQADYIKVDMLATSEEKREEIELIARLLDIKLLAEKVETRADYDEARKRGYTLFQGYFFSKPVILSTYDVPIYFHSYYDVIQSLEMNEPSIQKISELIERDISLSYKLLKLINSPAYRPKQKINSIRQAIMLLGLVEIKRWIYVLAIRDMTGSSNQMSDEVIKLCLIRAKMCELISAAAIGDEVPSSYFLTGMFSLMESIIGQPIETILKDMPLQDDICDALKGKDNHLGKVLDLVVAIETADWESANMLGQDLGLAQSDINQYYADSCQWAEGLLRIEYLKESHMTGGHENQS</sequence>
<evidence type="ECO:0000313" key="4">
    <source>
        <dbReference type="Proteomes" id="UP000265801"/>
    </source>
</evidence>
<name>A0A3A1R0I4_9BACI</name>
<dbReference type="InterPro" id="IPR035919">
    <property type="entry name" value="EAL_sf"/>
</dbReference>
<dbReference type="InterPro" id="IPR013976">
    <property type="entry name" value="HDOD"/>
</dbReference>
<dbReference type="OrthoDB" id="9804751at2"/>
<dbReference type="InterPro" id="IPR052340">
    <property type="entry name" value="RNase_Y/CdgJ"/>
</dbReference>
<gene>
    <name evidence="3" type="ORF">D3H55_08670</name>
</gene>
<dbReference type="Proteomes" id="UP000265801">
    <property type="component" value="Unassembled WGS sequence"/>
</dbReference>
<organism evidence="3 4">
    <name type="scientific">Bacillus salacetis</name>
    <dbReference type="NCBI Taxonomy" id="2315464"/>
    <lineage>
        <taxon>Bacteria</taxon>
        <taxon>Bacillati</taxon>
        <taxon>Bacillota</taxon>
        <taxon>Bacilli</taxon>
        <taxon>Bacillales</taxon>
        <taxon>Bacillaceae</taxon>
        <taxon>Bacillus</taxon>
    </lineage>
</organism>
<feature type="domain" description="HDOD" evidence="2">
    <location>
        <begin position="201"/>
        <end position="391"/>
    </location>
</feature>
<dbReference type="Gene3D" id="3.20.20.450">
    <property type="entry name" value="EAL domain"/>
    <property type="match status" value="1"/>
</dbReference>
<dbReference type="InterPro" id="IPR001633">
    <property type="entry name" value="EAL_dom"/>
</dbReference>
<dbReference type="Pfam" id="PF08668">
    <property type="entry name" value="HDOD"/>
    <property type="match status" value="1"/>
</dbReference>
<evidence type="ECO:0000259" key="2">
    <source>
        <dbReference type="PROSITE" id="PS51833"/>
    </source>
</evidence>
<keyword evidence="4" id="KW-1185">Reference proteome</keyword>
<dbReference type="RefSeq" id="WP_119546511.1">
    <property type="nucleotide sequence ID" value="NZ_QXIR01000009.1"/>
</dbReference>
<feature type="domain" description="EAL" evidence="1">
    <location>
        <begin position="1"/>
        <end position="207"/>
    </location>
</feature>
<dbReference type="Pfam" id="PF00563">
    <property type="entry name" value="EAL"/>
    <property type="match status" value="1"/>
</dbReference>
<protein>
    <submittedName>
        <fullName evidence="3">HDOD domain-containing protein</fullName>
    </submittedName>
</protein>
<dbReference type="SUPFAM" id="SSF141868">
    <property type="entry name" value="EAL domain-like"/>
    <property type="match status" value="1"/>
</dbReference>
<reference evidence="3 4" key="1">
    <citation type="submission" date="2018-09" db="EMBL/GenBank/DDBJ databases">
        <title>Bacillus saliacetes sp. nov., isolated from Thai shrimp paste (Ka-pi).</title>
        <authorList>
            <person name="Daroonpunt R."/>
            <person name="Tanasupawat S."/>
            <person name="Yiamsombut S."/>
        </authorList>
    </citation>
    <scope>NUCLEOTIDE SEQUENCE [LARGE SCALE GENOMIC DNA]</scope>
    <source>
        <strain evidence="3 4">SKP7-4</strain>
    </source>
</reference>
<dbReference type="PANTHER" id="PTHR33525:SF4">
    <property type="entry name" value="CYCLIC DI-GMP PHOSPHODIESTERASE CDGJ"/>
    <property type="match status" value="1"/>
</dbReference>
<dbReference type="SUPFAM" id="SSF109604">
    <property type="entry name" value="HD-domain/PDEase-like"/>
    <property type="match status" value="1"/>
</dbReference>
<proteinExistence type="predicted"/>
<dbReference type="PROSITE" id="PS51833">
    <property type="entry name" value="HDOD"/>
    <property type="match status" value="1"/>
</dbReference>
<dbReference type="Gene3D" id="1.10.3210.10">
    <property type="entry name" value="Hypothetical protein af1432"/>
    <property type="match status" value="1"/>
</dbReference>
<dbReference type="AlphaFoldDB" id="A0A3A1R0I4"/>
<evidence type="ECO:0000259" key="1">
    <source>
        <dbReference type="PROSITE" id="PS50883"/>
    </source>
</evidence>
<evidence type="ECO:0000313" key="3">
    <source>
        <dbReference type="EMBL" id="RIW35109.1"/>
    </source>
</evidence>
<accession>A0A3A1R0I4</accession>
<comment type="caution">
    <text evidence="3">The sequence shown here is derived from an EMBL/GenBank/DDBJ whole genome shotgun (WGS) entry which is preliminary data.</text>
</comment>
<dbReference type="PIRSF" id="PIRSF003180">
    <property type="entry name" value="DiGMPpdiest_YuxH"/>
    <property type="match status" value="1"/>
</dbReference>
<dbReference type="InterPro" id="IPR014408">
    <property type="entry name" value="dGMP_Pdiesterase_EAL/HD-GYP"/>
</dbReference>
<dbReference type="PROSITE" id="PS50883">
    <property type="entry name" value="EAL"/>
    <property type="match status" value="1"/>
</dbReference>